<keyword evidence="4" id="KW-0378">Hydrolase</keyword>
<dbReference type="AlphaFoldDB" id="A0A1W5ZSI9"/>
<sequence length="168" mass="19697">MHHYTLCLIKRKEELLLLNRRKKPAMGMWNGVGGKVEKGESPLNCVIRETLEETGIHLDEPLYVGNAVFKMGNKIEKLYLFMAELPEDTAFHTPMYTEEGILDWKPVSWVLDHDNLGIINNLKCYLPKLLNGEFGLEHSFIYEDHRITEYRTNRITEVEVHRAHLMRF</sequence>
<keyword evidence="5" id="KW-0460">Magnesium</keyword>
<accession>A0A1W5ZSI9</accession>
<dbReference type="InterPro" id="IPR015797">
    <property type="entry name" value="NUDIX_hydrolase-like_dom_sf"/>
</dbReference>
<keyword evidence="8" id="KW-1185">Reference proteome</keyword>
<comment type="similarity">
    <text evidence="2">Belongs to the Nudix hydrolase family.</text>
</comment>
<evidence type="ECO:0000313" key="7">
    <source>
        <dbReference type="EMBL" id="ARI76217.1"/>
    </source>
</evidence>
<dbReference type="PANTHER" id="PTHR43758:SF2">
    <property type="entry name" value="OXIDIZED PURINE NUCLEOSIDE TRIPHOSPHATE HYDROLASE"/>
    <property type="match status" value="1"/>
</dbReference>
<dbReference type="GO" id="GO:0005737">
    <property type="term" value="C:cytoplasm"/>
    <property type="evidence" value="ECO:0007669"/>
    <property type="project" value="TreeGrafter"/>
</dbReference>
<dbReference type="GO" id="GO:0046872">
    <property type="term" value="F:metal ion binding"/>
    <property type="evidence" value="ECO:0007669"/>
    <property type="project" value="UniProtKB-KW"/>
</dbReference>
<evidence type="ECO:0000259" key="6">
    <source>
        <dbReference type="PROSITE" id="PS51462"/>
    </source>
</evidence>
<evidence type="ECO:0000256" key="5">
    <source>
        <dbReference type="ARBA" id="ARBA00022842"/>
    </source>
</evidence>
<dbReference type="GO" id="GO:0016818">
    <property type="term" value="F:hydrolase activity, acting on acid anhydrides, in phosphorus-containing anhydrides"/>
    <property type="evidence" value="ECO:0007669"/>
    <property type="project" value="TreeGrafter"/>
</dbReference>
<evidence type="ECO:0000256" key="1">
    <source>
        <dbReference type="ARBA" id="ARBA00001946"/>
    </source>
</evidence>
<dbReference type="InterPro" id="IPR020084">
    <property type="entry name" value="NUDIX_hydrolase_CS"/>
</dbReference>
<dbReference type="RefSeq" id="WP_085028530.1">
    <property type="nucleotide sequence ID" value="NZ_CP020772.1"/>
</dbReference>
<dbReference type="InterPro" id="IPR000086">
    <property type="entry name" value="NUDIX_hydrolase_dom"/>
</dbReference>
<feature type="domain" description="Nudix hydrolase" evidence="6">
    <location>
        <begin position="1"/>
        <end position="130"/>
    </location>
</feature>
<dbReference type="CDD" id="cd18886">
    <property type="entry name" value="NUDIX_MutT_Nudt1"/>
    <property type="match status" value="1"/>
</dbReference>
<protein>
    <submittedName>
        <fullName evidence="7">DNA mismatch repair protein MutT</fullName>
    </submittedName>
</protein>
<dbReference type="PANTHER" id="PTHR43758">
    <property type="entry name" value="7,8-DIHYDRO-8-OXOGUANINE TRIPHOSPHATASE"/>
    <property type="match status" value="1"/>
</dbReference>
<dbReference type="Pfam" id="PF00293">
    <property type="entry name" value="NUDIX"/>
    <property type="match status" value="1"/>
</dbReference>
<dbReference type="Gene3D" id="3.90.79.10">
    <property type="entry name" value="Nucleoside Triphosphate Pyrophosphohydrolase"/>
    <property type="match status" value="1"/>
</dbReference>
<dbReference type="PROSITE" id="PS00893">
    <property type="entry name" value="NUDIX_BOX"/>
    <property type="match status" value="1"/>
</dbReference>
<evidence type="ECO:0000256" key="4">
    <source>
        <dbReference type="ARBA" id="ARBA00022801"/>
    </source>
</evidence>
<dbReference type="KEGG" id="hmn:HM131_04925"/>
<dbReference type="OrthoDB" id="9804563at2"/>
<evidence type="ECO:0000256" key="2">
    <source>
        <dbReference type="ARBA" id="ARBA00005582"/>
    </source>
</evidence>
<dbReference type="Proteomes" id="UP000192527">
    <property type="component" value="Chromosome"/>
</dbReference>
<dbReference type="PROSITE" id="PS51462">
    <property type="entry name" value="NUDIX"/>
    <property type="match status" value="1"/>
</dbReference>
<dbReference type="SUPFAM" id="SSF55811">
    <property type="entry name" value="Nudix"/>
    <property type="match status" value="1"/>
</dbReference>
<evidence type="ECO:0000256" key="3">
    <source>
        <dbReference type="ARBA" id="ARBA00022723"/>
    </source>
</evidence>
<organism evidence="7 8">
    <name type="scientific">Halobacillus mangrovi</name>
    <dbReference type="NCBI Taxonomy" id="402384"/>
    <lineage>
        <taxon>Bacteria</taxon>
        <taxon>Bacillati</taxon>
        <taxon>Bacillota</taxon>
        <taxon>Bacilli</taxon>
        <taxon>Bacillales</taxon>
        <taxon>Bacillaceae</taxon>
        <taxon>Halobacillus</taxon>
    </lineage>
</organism>
<gene>
    <name evidence="7" type="ORF">HM131_04925</name>
</gene>
<comment type="cofactor">
    <cofactor evidence="1">
        <name>Mg(2+)</name>
        <dbReference type="ChEBI" id="CHEBI:18420"/>
    </cofactor>
</comment>
<proteinExistence type="inferred from homology"/>
<dbReference type="EMBL" id="CP020772">
    <property type="protein sequence ID" value="ARI76217.1"/>
    <property type="molecule type" value="Genomic_DNA"/>
</dbReference>
<dbReference type="STRING" id="402384.HM131_04925"/>
<keyword evidence="3" id="KW-0479">Metal-binding</keyword>
<evidence type="ECO:0000313" key="8">
    <source>
        <dbReference type="Proteomes" id="UP000192527"/>
    </source>
</evidence>
<name>A0A1W5ZSI9_9BACI</name>
<reference evidence="7 8" key="1">
    <citation type="submission" date="2017-04" db="EMBL/GenBank/DDBJ databases">
        <title>The whole genome sequencing and assembly of Halobacillus mangrovi strain.</title>
        <authorList>
            <person name="Lee S.-J."/>
            <person name="Park M.-K."/>
            <person name="Kim J.-Y."/>
            <person name="Lee Y.-J."/>
            <person name="Yi H."/>
            <person name="Bahn Y.-S."/>
            <person name="Kim J.F."/>
            <person name="Lee D.-W."/>
        </authorList>
    </citation>
    <scope>NUCLEOTIDE SEQUENCE [LARGE SCALE GENOMIC DNA]</scope>
    <source>
        <strain evidence="7 8">KTB 131</strain>
    </source>
</reference>